<sequence>MAYLVTFRPAYLVFFLVSQPIAASIIYGGFAFWQADRAYGWGIRDGIRDFKQGLLKMPTQDSKWETFKQIDAQKRNSA</sequence>
<evidence type="ECO:0000313" key="3">
    <source>
        <dbReference type="Proteomes" id="UP000019384"/>
    </source>
</evidence>
<reference evidence="2" key="1">
    <citation type="submission" date="2013-12" db="EMBL/GenBank/DDBJ databases">
        <authorList>
            <person name="Genoscope - CEA"/>
        </authorList>
    </citation>
    <scope>NUCLEOTIDE SEQUENCE</scope>
    <source>
        <strain evidence="2">CBS 1993</strain>
    </source>
</reference>
<organism evidence="2 3">
    <name type="scientific">Kuraishia capsulata CBS 1993</name>
    <dbReference type="NCBI Taxonomy" id="1382522"/>
    <lineage>
        <taxon>Eukaryota</taxon>
        <taxon>Fungi</taxon>
        <taxon>Dikarya</taxon>
        <taxon>Ascomycota</taxon>
        <taxon>Saccharomycotina</taxon>
        <taxon>Pichiomycetes</taxon>
        <taxon>Pichiales</taxon>
        <taxon>Pichiaceae</taxon>
        <taxon>Kuraishia</taxon>
    </lineage>
</organism>
<keyword evidence="1" id="KW-0812">Transmembrane</keyword>
<proteinExistence type="predicted"/>
<dbReference type="OrthoDB" id="4091811at2759"/>
<dbReference type="EMBL" id="HG793128">
    <property type="protein sequence ID" value="CDK27315.1"/>
    <property type="molecule type" value="Genomic_DNA"/>
</dbReference>
<dbReference type="AlphaFoldDB" id="W6MWE7"/>
<reference evidence="2" key="2">
    <citation type="submission" date="2014-02" db="EMBL/GenBank/DDBJ databases">
        <title>Complete DNA sequence of /Kuraishia capsulata/ illustrates novel genomic features among budding yeasts (/Saccharomycotina/).</title>
        <authorList>
            <person name="Morales L."/>
            <person name="Noel B."/>
            <person name="Porcel B."/>
            <person name="Marcet-Houben M."/>
            <person name="Hullo M-F."/>
            <person name="Sacerdot C."/>
            <person name="Tekaia F."/>
            <person name="Leh-Louis V."/>
            <person name="Despons L."/>
            <person name="Khanna V."/>
            <person name="Aury J-M."/>
            <person name="Barbe V."/>
            <person name="Couloux A."/>
            <person name="Labadie K."/>
            <person name="Pelletier E."/>
            <person name="Souciet J-L."/>
            <person name="Boekhout T."/>
            <person name="Gabaldon T."/>
            <person name="Wincker P."/>
            <person name="Dujon B."/>
        </authorList>
    </citation>
    <scope>NUCLEOTIDE SEQUENCE</scope>
    <source>
        <strain evidence="2">CBS 1993</strain>
    </source>
</reference>
<evidence type="ECO:0000256" key="1">
    <source>
        <dbReference type="SAM" id="Phobius"/>
    </source>
</evidence>
<keyword evidence="3" id="KW-1185">Reference proteome</keyword>
<dbReference type="HOGENOM" id="CLU_2622379_0_0_1"/>
<name>W6MWE7_9ASCO</name>
<accession>W6MWE7</accession>
<keyword evidence="1" id="KW-1133">Transmembrane helix</keyword>
<dbReference type="RefSeq" id="XP_022459310.1">
    <property type="nucleotide sequence ID" value="XM_022601693.1"/>
</dbReference>
<protein>
    <submittedName>
        <fullName evidence="2">Uncharacterized protein</fullName>
    </submittedName>
</protein>
<dbReference type="Proteomes" id="UP000019384">
    <property type="component" value="Unassembled WGS sequence"/>
</dbReference>
<gene>
    <name evidence="2" type="ORF">KUCA_T00003293001</name>
</gene>
<feature type="transmembrane region" description="Helical" evidence="1">
    <location>
        <begin position="12"/>
        <end position="33"/>
    </location>
</feature>
<dbReference type="GeneID" id="34520698"/>
<evidence type="ECO:0000313" key="2">
    <source>
        <dbReference type="EMBL" id="CDK27315.1"/>
    </source>
</evidence>
<keyword evidence="1" id="KW-0472">Membrane</keyword>